<evidence type="ECO:0000313" key="11">
    <source>
        <dbReference type="Proteomes" id="UP001500483"/>
    </source>
</evidence>
<evidence type="ECO:0000256" key="8">
    <source>
        <dbReference type="SAM" id="MobiDB-lite"/>
    </source>
</evidence>
<evidence type="ECO:0000259" key="9">
    <source>
        <dbReference type="PROSITE" id="PS50928"/>
    </source>
</evidence>
<dbReference type="Pfam" id="PF19300">
    <property type="entry name" value="BPD_transp_1_N"/>
    <property type="match status" value="1"/>
</dbReference>
<name>A0ABP6RQE8_9PSEU</name>
<feature type="region of interest" description="Disordered" evidence="8">
    <location>
        <begin position="1"/>
        <end position="21"/>
    </location>
</feature>
<protein>
    <submittedName>
        <fullName evidence="10">ABC transporter permease</fullName>
    </submittedName>
</protein>
<feature type="transmembrane region" description="Helical" evidence="7">
    <location>
        <begin position="311"/>
        <end position="337"/>
    </location>
</feature>
<gene>
    <name evidence="10" type="ORF">GCM10020366_26470</name>
</gene>
<evidence type="ECO:0000256" key="1">
    <source>
        <dbReference type="ARBA" id="ARBA00004651"/>
    </source>
</evidence>
<keyword evidence="5 7" id="KW-1133">Transmembrane helix</keyword>
<evidence type="ECO:0000256" key="6">
    <source>
        <dbReference type="ARBA" id="ARBA00023136"/>
    </source>
</evidence>
<comment type="similarity">
    <text evidence="7">Belongs to the binding-protein-dependent transport system permease family.</text>
</comment>
<evidence type="ECO:0000256" key="7">
    <source>
        <dbReference type="RuleBase" id="RU363032"/>
    </source>
</evidence>
<feature type="transmembrane region" description="Helical" evidence="7">
    <location>
        <begin position="268"/>
        <end position="291"/>
    </location>
</feature>
<dbReference type="SUPFAM" id="SSF161098">
    <property type="entry name" value="MetI-like"/>
    <property type="match status" value="1"/>
</dbReference>
<keyword evidence="6 7" id="KW-0472">Membrane</keyword>
<organism evidence="10 11">
    <name type="scientific">Saccharopolyspora gregorii</name>
    <dbReference type="NCBI Taxonomy" id="33914"/>
    <lineage>
        <taxon>Bacteria</taxon>
        <taxon>Bacillati</taxon>
        <taxon>Actinomycetota</taxon>
        <taxon>Actinomycetes</taxon>
        <taxon>Pseudonocardiales</taxon>
        <taxon>Pseudonocardiaceae</taxon>
        <taxon>Saccharopolyspora</taxon>
    </lineage>
</organism>
<keyword evidence="3" id="KW-1003">Cell membrane</keyword>
<dbReference type="PANTHER" id="PTHR43163">
    <property type="entry name" value="DIPEPTIDE TRANSPORT SYSTEM PERMEASE PROTEIN DPPB-RELATED"/>
    <property type="match status" value="1"/>
</dbReference>
<feature type="transmembrane region" description="Helical" evidence="7">
    <location>
        <begin position="129"/>
        <end position="152"/>
    </location>
</feature>
<dbReference type="Gene3D" id="1.10.3720.10">
    <property type="entry name" value="MetI-like"/>
    <property type="match status" value="1"/>
</dbReference>
<feature type="compositionally biased region" description="Gly residues" evidence="8">
    <location>
        <begin position="1"/>
        <end position="20"/>
    </location>
</feature>
<reference evidence="11" key="1">
    <citation type="journal article" date="2019" name="Int. J. Syst. Evol. Microbiol.">
        <title>The Global Catalogue of Microorganisms (GCM) 10K type strain sequencing project: providing services to taxonomists for standard genome sequencing and annotation.</title>
        <authorList>
            <consortium name="The Broad Institute Genomics Platform"/>
            <consortium name="The Broad Institute Genome Sequencing Center for Infectious Disease"/>
            <person name="Wu L."/>
            <person name="Ma J."/>
        </authorList>
    </citation>
    <scope>NUCLEOTIDE SEQUENCE [LARGE SCALE GENOMIC DNA]</scope>
    <source>
        <strain evidence="11">JCM 9687</strain>
    </source>
</reference>
<accession>A0ABP6RQE8</accession>
<dbReference type="RefSeq" id="WP_344926629.1">
    <property type="nucleotide sequence ID" value="NZ_BAAAYK010000038.1"/>
</dbReference>
<dbReference type="InterPro" id="IPR000515">
    <property type="entry name" value="MetI-like"/>
</dbReference>
<evidence type="ECO:0000313" key="10">
    <source>
        <dbReference type="EMBL" id="GAA3357632.1"/>
    </source>
</evidence>
<proteinExistence type="inferred from homology"/>
<evidence type="ECO:0000256" key="3">
    <source>
        <dbReference type="ARBA" id="ARBA00022475"/>
    </source>
</evidence>
<dbReference type="InterPro" id="IPR045621">
    <property type="entry name" value="BPD_transp_1_N"/>
</dbReference>
<dbReference type="PROSITE" id="PS50928">
    <property type="entry name" value="ABC_TM1"/>
    <property type="match status" value="1"/>
</dbReference>
<sequence>MGGTDLAGRPGPMGGSGLLGRTGPVGRELGAGWRALPRRLAISALLLVLLSFAVFVGVDLLPGDPVTARLGATSGPERIAQVRAHLGLDRPVPARYGDWLAGLVRGDLGTSATGRPVGELLADRVGNSVLLAGLAWVLLVPCSLVLGVLAAWRRGRAADRAISTGALLLVSVPEFAVTGGLVVLFAVTLRWLPAVSLVPAGTNPLLRPEMLVLPVLGLLLAGLAYATRVIRGAAVSAVDSPQVEFLRLSGVRGSVVLRRAVVPAVLPVAVQVWLITAVASVGGAVLVENIVGYPGIGQLLVSSVQTGDLPVVQALVLLLGAAMLLALVLADLAVVLLTPRLRTGAVR</sequence>
<keyword evidence="4 7" id="KW-0812">Transmembrane</keyword>
<dbReference type="InterPro" id="IPR035906">
    <property type="entry name" value="MetI-like_sf"/>
</dbReference>
<keyword evidence="2 7" id="KW-0813">Transport</keyword>
<evidence type="ECO:0000256" key="2">
    <source>
        <dbReference type="ARBA" id="ARBA00022448"/>
    </source>
</evidence>
<evidence type="ECO:0000256" key="5">
    <source>
        <dbReference type="ARBA" id="ARBA00022989"/>
    </source>
</evidence>
<comment type="subcellular location">
    <subcellularLocation>
        <location evidence="1 7">Cell membrane</location>
        <topology evidence="1 7">Multi-pass membrane protein</topology>
    </subcellularLocation>
</comment>
<feature type="transmembrane region" description="Helical" evidence="7">
    <location>
        <begin position="40"/>
        <end position="58"/>
    </location>
</feature>
<evidence type="ECO:0000256" key="4">
    <source>
        <dbReference type="ARBA" id="ARBA00022692"/>
    </source>
</evidence>
<dbReference type="EMBL" id="BAAAYK010000038">
    <property type="protein sequence ID" value="GAA3357632.1"/>
    <property type="molecule type" value="Genomic_DNA"/>
</dbReference>
<dbReference type="PANTHER" id="PTHR43163:SF3">
    <property type="entry name" value="PEPTIDE ABC TRANSPORTER PERMEASE PROTEIN"/>
    <property type="match status" value="1"/>
</dbReference>
<feature type="transmembrane region" description="Helical" evidence="7">
    <location>
        <begin position="164"/>
        <end position="191"/>
    </location>
</feature>
<dbReference type="Proteomes" id="UP001500483">
    <property type="component" value="Unassembled WGS sequence"/>
</dbReference>
<dbReference type="Pfam" id="PF00528">
    <property type="entry name" value="BPD_transp_1"/>
    <property type="match status" value="1"/>
</dbReference>
<comment type="caution">
    <text evidence="10">The sequence shown here is derived from an EMBL/GenBank/DDBJ whole genome shotgun (WGS) entry which is preliminary data.</text>
</comment>
<keyword evidence="11" id="KW-1185">Reference proteome</keyword>
<feature type="domain" description="ABC transmembrane type-1" evidence="9">
    <location>
        <begin position="125"/>
        <end position="330"/>
    </location>
</feature>
<feature type="transmembrane region" description="Helical" evidence="7">
    <location>
        <begin position="211"/>
        <end position="230"/>
    </location>
</feature>